<dbReference type="InterPro" id="IPR050482">
    <property type="entry name" value="Sensor_HK_TwoCompSys"/>
</dbReference>
<dbReference type="PANTHER" id="PTHR24421">
    <property type="entry name" value="NITRATE/NITRITE SENSOR PROTEIN NARX-RELATED"/>
    <property type="match status" value="1"/>
</dbReference>
<dbReference type="Pfam" id="PF02518">
    <property type="entry name" value="HATPase_c"/>
    <property type="match status" value="1"/>
</dbReference>
<evidence type="ECO:0000256" key="5">
    <source>
        <dbReference type="ARBA" id="ARBA00022741"/>
    </source>
</evidence>
<feature type="domain" description="Signal transduction histidine kinase subgroup 3 dimerisation and phosphoacceptor" evidence="11">
    <location>
        <begin position="206"/>
        <end position="268"/>
    </location>
</feature>
<keyword evidence="9" id="KW-0472">Membrane</keyword>
<evidence type="ECO:0000256" key="2">
    <source>
        <dbReference type="ARBA" id="ARBA00012438"/>
    </source>
</evidence>
<feature type="transmembrane region" description="Helical" evidence="9">
    <location>
        <begin position="54"/>
        <end position="72"/>
    </location>
</feature>
<name>A0A7T4DKH3_9MICO</name>
<keyword evidence="8" id="KW-0902">Two-component regulatory system</keyword>
<evidence type="ECO:0000256" key="4">
    <source>
        <dbReference type="ARBA" id="ARBA00022679"/>
    </source>
</evidence>
<dbReference type="Pfam" id="PF07730">
    <property type="entry name" value="HisKA_3"/>
    <property type="match status" value="1"/>
</dbReference>
<dbReference type="GO" id="GO:0005524">
    <property type="term" value="F:ATP binding"/>
    <property type="evidence" value="ECO:0007669"/>
    <property type="project" value="UniProtKB-KW"/>
</dbReference>
<dbReference type="GO" id="GO:0046983">
    <property type="term" value="F:protein dimerization activity"/>
    <property type="evidence" value="ECO:0007669"/>
    <property type="project" value="InterPro"/>
</dbReference>
<evidence type="ECO:0000313" key="12">
    <source>
        <dbReference type="EMBL" id="QQB14764.1"/>
    </source>
</evidence>
<evidence type="ECO:0000259" key="10">
    <source>
        <dbReference type="Pfam" id="PF02518"/>
    </source>
</evidence>
<dbReference type="PANTHER" id="PTHR24421:SF10">
    <property type="entry name" value="NITRATE_NITRITE SENSOR PROTEIN NARQ"/>
    <property type="match status" value="1"/>
</dbReference>
<evidence type="ECO:0000259" key="11">
    <source>
        <dbReference type="Pfam" id="PF07730"/>
    </source>
</evidence>
<evidence type="ECO:0000256" key="6">
    <source>
        <dbReference type="ARBA" id="ARBA00022777"/>
    </source>
</evidence>
<dbReference type="Proteomes" id="UP000595374">
    <property type="component" value="Chromosome"/>
</dbReference>
<dbReference type="InterPro" id="IPR003594">
    <property type="entry name" value="HATPase_dom"/>
</dbReference>
<keyword evidence="5" id="KW-0547">Nucleotide-binding</keyword>
<keyword evidence="9" id="KW-1133">Transmembrane helix</keyword>
<feature type="domain" description="Histidine kinase/HSP90-like ATPase" evidence="10">
    <location>
        <begin position="317"/>
        <end position="417"/>
    </location>
</feature>
<evidence type="ECO:0000256" key="8">
    <source>
        <dbReference type="ARBA" id="ARBA00023012"/>
    </source>
</evidence>
<evidence type="ECO:0000256" key="7">
    <source>
        <dbReference type="ARBA" id="ARBA00022840"/>
    </source>
</evidence>
<sequence>MHTPAAPPQPADTQEPTQLQAFIGSDGWYWLTTVFAGVVLVAVGWPVYASAYGMWVVVAMLIAVGQAIAPVLAIRLPTLAVVVSAVSSTAGIAATAHTSGLVWPWAVTATIALGLTCIVLGLRHRWPHLVTLWAVSAAIGAGSLLLPHAGDFQGAFANAITTAAVTAGVGGIAVLLRLWLTGRRQLAVERRLGAEETARRTELDNRNRIAQELHDVVAHSMSVISVQATTAQYRLPDLDDRSREEFDSIAEAARQALTEMRGLLTILRGGRDADLAPQPTVDDIPGLVSATRSSGAHVDIEFAVDSARTAPTTGLTAFRVVQEGLSNALRHASGAPIRVDVAPVDDGIVVSVLNGAPGAGNRTAPDAVNGTAPDPKPMAGAGFGLTGMRERVEALGGTLTVGPTPDGGFAITAVLPTT</sequence>
<dbReference type="EMBL" id="CP065989">
    <property type="protein sequence ID" value="QQB14764.1"/>
    <property type="molecule type" value="Genomic_DNA"/>
</dbReference>
<dbReference type="Gene3D" id="3.30.565.10">
    <property type="entry name" value="Histidine kinase-like ATPase, C-terminal domain"/>
    <property type="match status" value="1"/>
</dbReference>
<feature type="transmembrane region" description="Helical" evidence="9">
    <location>
        <begin position="28"/>
        <end position="48"/>
    </location>
</feature>
<dbReference type="GO" id="GO:0016020">
    <property type="term" value="C:membrane"/>
    <property type="evidence" value="ECO:0007669"/>
    <property type="project" value="InterPro"/>
</dbReference>
<keyword evidence="4" id="KW-0808">Transferase</keyword>
<feature type="transmembrane region" description="Helical" evidence="9">
    <location>
        <begin position="129"/>
        <end position="149"/>
    </location>
</feature>
<dbReference type="EC" id="2.7.13.3" evidence="2"/>
<organism evidence="12 13">
    <name type="scientific">Brevibacterium casei</name>
    <dbReference type="NCBI Taxonomy" id="33889"/>
    <lineage>
        <taxon>Bacteria</taxon>
        <taxon>Bacillati</taxon>
        <taxon>Actinomycetota</taxon>
        <taxon>Actinomycetes</taxon>
        <taxon>Micrococcales</taxon>
        <taxon>Brevibacteriaceae</taxon>
        <taxon>Brevibacterium</taxon>
    </lineage>
</organism>
<proteinExistence type="predicted"/>
<keyword evidence="9" id="KW-0812">Transmembrane</keyword>
<feature type="transmembrane region" description="Helical" evidence="9">
    <location>
        <begin position="155"/>
        <end position="180"/>
    </location>
</feature>
<evidence type="ECO:0000256" key="1">
    <source>
        <dbReference type="ARBA" id="ARBA00000085"/>
    </source>
</evidence>
<keyword evidence="6 12" id="KW-0418">Kinase</keyword>
<dbReference type="SUPFAM" id="SSF55874">
    <property type="entry name" value="ATPase domain of HSP90 chaperone/DNA topoisomerase II/histidine kinase"/>
    <property type="match status" value="1"/>
</dbReference>
<dbReference type="InterPro" id="IPR036890">
    <property type="entry name" value="HATPase_C_sf"/>
</dbReference>
<dbReference type="InterPro" id="IPR011712">
    <property type="entry name" value="Sig_transdc_His_kin_sub3_dim/P"/>
</dbReference>
<dbReference type="GO" id="GO:0000155">
    <property type="term" value="F:phosphorelay sensor kinase activity"/>
    <property type="evidence" value="ECO:0007669"/>
    <property type="project" value="InterPro"/>
</dbReference>
<comment type="catalytic activity">
    <reaction evidence="1">
        <text>ATP + protein L-histidine = ADP + protein N-phospho-L-histidine.</text>
        <dbReference type="EC" id="2.7.13.3"/>
    </reaction>
</comment>
<reference evidence="12 13" key="1">
    <citation type="submission" date="2020-12" db="EMBL/GenBank/DDBJ databases">
        <title>FDA dAtabase for Regulatory Grade micrObial Sequences (FDA-ARGOS): Supporting development and validation of Infectious Disease Dx tests.</title>
        <authorList>
            <person name="Sproer C."/>
            <person name="Gronow S."/>
            <person name="Severitt S."/>
            <person name="Schroder I."/>
            <person name="Tallon L."/>
            <person name="Sadzewicz L."/>
            <person name="Zhao X."/>
            <person name="Boylan J."/>
            <person name="Ott S."/>
            <person name="Bowen H."/>
            <person name="Vavikolanu K."/>
            <person name="Mehta A."/>
            <person name="Aluvathingal J."/>
            <person name="Nadendla S."/>
            <person name="Lowell S."/>
            <person name="Myers T."/>
            <person name="Yan Y."/>
            <person name="Sichtig H."/>
        </authorList>
    </citation>
    <scope>NUCLEOTIDE SEQUENCE [LARGE SCALE GENOMIC DNA]</scope>
    <source>
        <strain evidence="12 13">FDAARGOS_990</strain>
    </source>
</reference>
<feature type="transmembrane region" description="Helical" evidence="9">
    <location>
        <begin position="102"/>
        <end position="122"/>
    </location>
</feature>
<dbReference type="RefSeq" id="WP_198499816.1">
    <property type="nucleotide sequence ID" value="NZ_CP065989.1"/>
</dbReference>
<evidence type="ECO:0000313" key="13">
    <source>
        <dbReference type="Proteomes" id="UP000595374"/>
    </source>
</evidence>
<accession>A0A7T4DKH3</accession>
<keyword evidence="7" id="KW-0067">ATP-binding</keyword>
<dbReference type="Gene3D" id="1.20.5.1930">
    <property type="match status" value="1"/>
</dbReference>
<evidence type="ECO:0000256" key="9">
    <source>
        <dbReference type="SAM" id="Phobius"/>
    </source>
</evidence>
<gene>
    <name evidence="12" type="ORF">I6H47_01920</name>
</gene>
<protein>
    <recommendedName>
        <fullName evidence="2">histidine kinase</fullName>
        <ecNumber evidence="2">2.7.13.3</ecNumber>
    </recommendedName>
</protein>
<dbReference type="CDD" id="cd16917">
    <property type="entry name" value="HATPase_UhpB-NarQ-NarX-like"/>
    <property type="match status" value="1"/>
</dbReference>
<keyword evidence="3" id="KW-0597">Phosphoprotein</keyword>
<dbReference type="AlphaFoldDB" id="A0A7T4DKH3"/>
<evidence type="ECO:0000256" key="3">
    <source>
        <dbReference type="ARBA" id="ARBA00022553"/>
    </source>
</evidence>